<feature type="domain" description="RecX first three-helical" evidence="8">
    <location>
        <begin position="26"/>
        <end position="63"/>
    </location>
</feature>
<proteinExistence type="inferred from homology"/>
<dbReference type="Proteomes" id="UP000178606">
    <property type="component" value="Unassembled WGS sequence"/>
</dbReference>
<dbReference type="Pfam" id="PF02631">
    <property type="entry name" value="RecX_HTH2"/>
    <property type="match status" value="1"/>
</dbReference>
<dbReference type="Pfam" id="PF21981">
    <property type="entry name" value="RecX_HTH3"/>
    <property type="match status" value="1"/>
</dbReference>
<comment type="caution">
    <text evidence="9">The sequence shown here is derived from an EMBL/GenBank/DDBJ whole genome shotgun (WGS) entry which is preliminary data.</text>
</comment>
<dbReference type="HAMAP" id="MF_01114">
    <property type="entry name" value="RecX"/>
    <property type="match status" value="1"/>
</dbReference>
<reference evidence="9 10" key="1">
    <citation type="journal article" date="2016" name="Nat. Commun.">
        <title>Thousands of microbial genomes shed light on interconnected biogeochemical processes in an aquifer system.</title>
        <authorList>
            <person name="Anantharaman K."/>
            <person name="Brown C.T."/>
            <person name="Hug L.A."/>
            <person name="Sharon I."/>
            <person name="Castelle C.J."/>
            <person name="Probst A.J."/>
            <person name="Thomas B.C."/>
            <person name="Singh A."/>
            <person name="Wilkins M.J."/>
            <person name="Karaoz U."/>
            <person name="Brodie E.L."/>
            <person name="Williams K.H."/>
            <person name="Hubbard S.S."/>
            <person name="Banfield J.F."/>
        </authorList>
    </citation>
    <scope>NUCLEOTIDE SEQUENCE [LARGE SCALE GENOMIC DNA]</scope>
    <source>
        <strain evidence="10">RIFCSPLOWO2_12_FULL_64_10</strain>
    </source>
</reference>
<dbReference type="InterPro" id="IPR053926">
    <property type="entry name" value="RecX_HTH_1st"/>
</dbReference>
<comment type="subcellular location">
    <subcellularLocation>
        <location evidence="1 5">Cytoplasm</location>
    </subcellularLocation>
</comment>
<dbReference type="InterPro" id="IPR053924">
    <property type="entry name" value="RecX_HTH_2nd"/>
</dbReference>
<sequence length="177" mass="20299">MNSDRHPLVDAQAARLFTQDEAVEKAKNLAFRLLTARPRSRSEVIRRLRGRHFSRQAIEGAVEALERLGLLNDHAFARGWVERRQATRPTGRQGLERELREQGIVPDVIAEVLDEMLTGRDPEEEALVLLRAKAGRYRGLDREKALSRMYGLLIRRGFDADTARAAAMKMWQEIEQK</sequence>
<evidence type="ECO:0000313" key="10">
    <source>
        <dbReference type="Proteomes" id="UP000178606"/>
    </source>
</evidence>
<dbReference type="EMBL" id="MFKF01000229">
    <property type="protein sequence ID" value="OGG49543.1"/>
    <property type="molecule type" value="Genomic_DNA"/>
</dbReference>
<evidence type="ECO:0000259" key="8">
    <source>
        <dbReference type="Pfam" id="PF21982"/>
    </source>
</evidence>
<accession>A0A1F6CJX3</accession>
<dbReference type="GO" id="GO:0005737">
    <property type="term" value="C:cytoplasm"/>
    <property type="evidence" value="ECO:0007669"/>
    <property type="project" value="UniProtKB-SubCell"/>
</dbReference>
<feature type="domain" description="RecX third three-helical" evidence="7">
    <location>
        <begin position="123"/>
        <end position="166"/>
    </location>
</feature>
<evidence type="ECO:0000256" key="3">
    <source>
        <dbReference type="ARBA" id="ARBA00018111"/>
    </source>
</evidence>
<dbReference type="Pfam" id="PF21982">
    <property type="entry name" value="RecX_HTH1"/>
    <property type="match status" value="1"/>
</dbReference>
<dbReference type="PANTHER" id="PTHR33602">
    <property type="entry name" value="REGULATORY PROTEIN RECX FAMILY PROTEIN"/>
    <property type="match status" value="1"/>
</dbReference>
<dbReference type="AlphaFoldDB" id="A0A1F6CJX3"/>
<evidence type="ECO:0000259" key="7">
    <source>
        <dbReference type="Pfam" id="PF21981"/>
    </source>
</evidence>
<gene>
    <name evidence="5" type="primary">recX</name>
    <name evidence="9" type="ORF">A3F84_29055</name>
</gene>
<dbReference type="InterPro" id="IPR003783">
    <property type="entry name" value="Regulatory_RecX"/>
</dbReference>
<dbReference type="GO" id="GO:0006282">
    <property type="term" value="P:regulation of DNA repair"/>
    <property type="evidence" value="ECO:0007669"/>
    <property type="project" value="UniProtKB-UniRule"/>
</dbReference>
<comment type="similarity">
    <text evidence="2 5">Belongs to the RecX family.</text>
</comment>
<evidence type="ECO:0000259" key="6">
    <source>
        <dbReference type="Pfam" id="PF02631"/>
    </source>
</evidence>
<feature type="domain" description="RecX second three-helical" evidence="6">
    <location>
        <begin position="72"/>
        <end position="113"/>
    </location>
</feature>
<evidence type="ECO:0000256" key="1">
    <source>
        <dbReference type="ARBA" id="ARBA00004496"/>
    </source>
</evidence>
<dbReference type="PANTHER" id="PTHR33602:SF1">
    <property type="entry name" value="REGULATORY PROTEIN RECX FAMILY PROTEIN"/>
    <property type="match status" value="1"/>
</dbReference>
<keyword evidence="4 5" id="KW-0963">Cytoplasm</keyword>
<comment type="function">
    <text evidence="5">Modulates RecA activity.</text>
</comment>
<protein>
    <recommendedName>
        <fullName evidence="3 5">Regulatory protein RecX</fullName>
    </recommendedName>
</protein>
<dbReference type="Gene3D" id="1.10.10.10">
    <property type="entry name" value="Winged helix-like DNA-binding domain superfamily/Winged helix DNA-binding domain"/>
    <property type="match status" value="2"/>
</dbReference>
<evidence type="ECO:0000256" key="2">
    <source>
        <dbReference type="ARBA" id="ARBA00009695"/>
    </source>
</evidence>
<evidence type="ECO:0000256" key="4">
    <source>
        <dbReference type="ARBA" id="ARBA00022490"/>
    </source>
</evidence>
<dbReference type="InterPro" id="IPR036388">
    <property type="entry name" value="WH-like_DNA-bd_sf"/>
</dbReference>
<evidence type="ECO:0000256" key="5">
    <source>
        <dbReference type="HAMAP-Rule" id="MF_01114"/>
    </source>
</evidence>
<evidence type="ECO:0000313" key="9">
    <source>
        <dbReference type="EMBL" id="OGG49543.1"/>
    </source>
</evidence>
<name>A0A1F6CJX3_HANXR</name>
<organism evidence="9 10">
    <name type="scientific">Handelsmanbacteria sp. (strain RIFCSPLOWO2_12_FULL_64_10)</name>
    <dbReference type="NCBI Taxonomy" id="1817868"/>
    <lineage>
        <taxon>Bacteria</taxon>
        <taxon>Candidatus Handelsmaniibacteriota</taxon>
    </lineage>
</organism>
<dbReference type="InterPro" id="IPR053925">
    <property type="entry name" value="RecX_HTH_3rd"/>
</dbReference>